<dbReference type="AlphaFoldDB" id="A0A372NYB9"/>
<evidence type="ECO:0000256" key="2">
    <source>
        <dbReference type="ARBA" id="ARBA00022723"/>
    </source>
</evidence>
<reference evidence="4 5" key="1">
    <citation type="submission" date="2018-08" db="EMBL/GenBank/DDBJ databases">
        <title>Mucilaginibacter sp. MYSH2.</title>
        <authorList>
            <person name="Seo T."/>
        </authorList>
    </citation>
    <scope>NUCLEOTIDE SEQUENCE [LARGE SCALE GENOMIC DNA]</scope>
    <source>
        <strain evidence="4 5">MYSH2</strain>
    </source>
</reference>
<dbReference type="PANTHER" id="PTHR37302:SF1">
    <property type="entry name" value="PROTEIN DINB"/>
    <property type="match status" value="1"/>
</dbReference>
<feature type="binding site" evidence="3">
    <location>
        <position position="120"/>
    </location>
    <ligand>
        <name>a divalent metal cation</name>
        <dbReference type="ChEBI" id="CHEBI:60240"/>
    </ligand>
</feature>
<keyword evidence="2 3" id="KW-0479">Metal-binding</keyword>
<evidence type="ECO:0000313" key="5">
    <source>
        <dbReference type="Proteomes" id="UP000264217"/>
    </source>
</evidence>
<dbReference type="Proteomes" id="UP000264217">
    <property type="component" value="Unassembled WGS sequence"/>
</dbReference>
<accession>A0A372NYB9</accession>
<dbReference type="InterPro" id="IPR007837">
    <property type="entry name" value="DinB"/>
</dbReference>
<dbReference type="OrthoDB" id="9811413at2"/>
<keyword evidence="5" id="KW-1185">Reference proteome</keyword>
<dbReference type="RefSeq" id="WP_117390069.1">
    <property type="nucleotide sequence ID" value="NZ_QWDC01000001.1"/>
</dbReference>
<dbReference type="GO" id="GO:0046872">
    <property type="term" value="F:metal ion binding"/>
    <property type="evidence" value="ECO:0007669"/>
    <property type="project" value="UniProtKB-KW"/>
</dbReference>
<gene>
    <name evidence="4" type="ORF">D0C36_02875</name>
</gene>
<dbReference type="PANTHER" id="PTHR37302">
    <property type="entry name" value="SLR1116 PROTEIN"/>
    <property type="match status" value="1"/>
</dbReference>
<comment type="caution">
    <text evidence="4">The sequence shown here is derived from an EMBL/GenBank/DDBJ whole genome shotgun (WGS) entry which is preliminary data.</text>
</comment>
<dbReference type="Pfam" id="PF05163">
    <property type="entry name" value="DinB"/>
    <property type="match status" value="1"/>
</dbReference>
<evidence type="ECO:0000256" key="3">
    <source>
        <dbReference type="PIRSR" id="PIRSR607837-1"/>
    </source>
</evidence>
<comment type="similarity">
    <text evidence="1">Belongs to the DinB family.</text>
</comment>
<proteinExistence type="inferred from homology"/>
<evidence type="ECO:0000256" key="1">
    <source>
        <dbReference type="ARBA" id="ARBA00008635"/>
    </source>
</evidence>
<dbReference type="InterPro" id="IPR034660">
    <property type="entry name" value="DinB/YfiT-like"/>
</dbReference>
<feature type="binding site" evidence="3">
    <location>
        <position position="38"/>
    </location>
    <ligand>
        <name>a divalent metal cation</name>
        <dbReference type="ChEBI" id="CHEBI:60240"/>
    </ligand>
</feature>
<dbReference type="Gene3D" id="1.20.120.450">
    <property type="entry name" value="dinb family like domain"/>
    <property type="match status" value="1"/>
</dbReference>
<feature type="binding site" evidence="3">
    <location>
        <position position="124"/>
    </location>
    <ligand>
        <name>a divalent metal cation</name>
        <dbReference type="ChEBI" id="CHEBI:60240"/>
    </ligand>
</feature>
<protein>
    <submittedName>
        <fullName evidence="4">Damage-inducible protein DinB</fullName>
    </submittedName>
</protein>
<dbReference type="SUPFAM" id="SSF109854">
    <property type="entry name" value="DinB/YfiT-like putative metalloenzymes"/>
    <property type="match status" value="1"/>
</dbReference>
<dbReference type="EMBL" id="QWDC01000001">
    <property type="protein sequence ID" value="RFZ94507.1"/>
    <property type="molecule type" value="Genomic_DNA"/>
</dbReference>
<sequence length="159" mass="18079">MKAHFIYLFHYDRYCNKLMIDLLLSTGLTGKAVDLMSHTLVAQQIWLSRCLNKPAPTAELWAPGNVEKLMGANDRNFEEWVAYINTLQSEDLETIISYKNTKGTPFNDQLADIITHVINHGTHHRAQIGQLLKTAGAELPSTDYIHYIRNHKTSILSTL</sequence>
<evidence type="ECO:0000313" key="4">
    <source>
        <dbReference type="EMBL" id="RFZ94507.1"/>
    </source>
</evidence>
<organism evidence="4 5">
    <name type="scientific">Mucilaginibacter conchicola</name>
    <dbReference type="NCBI Taxonomy" id="2303333"/>
    <lineage>
        <taxon>Bacteria</taxon>
        <taxon>Pseudomonadati</taxon>
        <taxon>Bacteroidota</taxon>
        <taxon>Sphingobacteriia</taxon>
        <taxon>Sphingobacteriales</taxon>
        <taxon>Sphingobacteriaceae</taxon>
        <taxon>Mucilaginibacter</taxon>
    </lineage>
</organism>
<name>A0A372NYB9_9SPHI</name>